<reference evidence="1 2" key="1">
    <citation type="submission" date="2024-04" db="EMBL/GenBank/DDBJ databases">
        <authorList>
            <person name="Fracassetti M."/>
        </authorList>
    </citation>
    <scope>NUCLEOTIDE SEQUENCE [LARGE SCALE GENOMIC DNA]</scope>
</reference>
<sequence length="100" mass="11377">MPCTLFVRYLNHLVRLLTRVRPPQARDHLTVWPPLAFSVLSSCALTLLGPREGFTDPFAGLAPNVVAWRPSPLFVGPQLWYPTKMNDIFLKEKNKSNCKD</sequence>
<dbReference type="EMBL" id="OZ034817">
    <property type="protein sequence ID" value="CAL1384925.1"/>
    <property type="molecule type" value="Genomic_DNA"/>
</dbReference>
<keyword evidence="2" id="KW-1185">Reference proteome</keyword>
<accession>A0AAV2EHC0</accession>
<dbReference type="Proteomes" id="UP001497516">
    <property type="component" value="Chromosome 4"/>
</dbReference>
<evidence type="ECO:0000313" key="1">
    <source>
        <dbReference type="EMBL" id="CAL1384925.1"/>
    </source>
</evidence>
<proteinExistence type="predicted"/>
<organism evidence="1 2">
    <name type="scientific">Linum trigynum</name>
    <dbReference type="NCBI Taxonomy" id="586398"/>
    <lineage>
        <taxon>Eukaryota</taxon>
        <taxon>Viridiplantae</taxon>
        <taxon>Streptophyta</taxon>
        <taxon>Embryophyta</taxon>
        <taxon>Tracheophyta</taxon>
        <taxon>Spermatophyta</taxon>
        <taxon>Magnoliopsida</taxon>
        <taxon>eudicotyledons</taxon>
        <taxon>Gunneridae</taxon>
        <taxon>Pentapetalae</taxon>
        <taxon>rosids</taxon>
        <taxon>fabids</taxon>
        <taxon>Malpighiales</taxon>
        <taxon>Linaceae</taxon>
        <taxon>Linum</taxon>
    </lineage>
</organism>
<evidence type="ECO:0000313" key="2">
    <source>
        <dbReference type="Proteomes" id="UP001497516"/>
    </source>
</evidence>
<name>A0AAV2EHC0_9ROSI</name>
<dbReference type="AlphaFoldDB" id="A0AAV2EHC0"/>
<gene>
    <name evidence="1" type="ORF">LTRI10_LOCUS26094</name>
</gene>
<protein>
    <submittedName>
        <fullName evidence="1">Uncharacterized protein</fullName>
    </submittedName>
</protein>